<keyword evidence="5" id="KW-1185">Reference proteome</keyword>
<dbReference type="Proteomes" id="UP000541535">
    <property type="component" value="Unassembled WGS sequence"/>
</dbReference>
<keyword evidence="4" id="KW-0689">Ribosomal protein</keyword>
<comment type="caution">
    <text evidence="4">The sequence shown here is derived from an EMBL/GenBank/DDBJ whole genome shotgun (WGS) entry which is preliminary data.</text>
</comment>
<feature type="domain" description="N-acetyltransferase" evidence="3">
    <location>
        <begin position="1"/>
        <end position="152"/>
    </location>
</feature>
<dbReference type="AlphaFoldDB" id="A0A7W5B6Y3"/>
<keyword evidence="1" id="KW-0808">Transferase</keyword>
<reference evidence="4 5" key="1">
    <citation type="submission" date="2020-08" db="EMBL/GenBank/DDBJ databases">
        <title>Genomic Encyclopedia of Type Strains, Phase III (KMG-III): the genomes of soil and plant-associated and newly described type strains.</title>
        <authorList>
            <person name="Whitman W."/>
        </authorList>
    </citation>
    <scope>NUCLEOTIDE SEQUENCE [LARGE SCALE GENOMIC DNA]</scope>
    <source>
        <strain evidence="4 5">CECT 8897</strain>
    </source>
</reference>
<evidence type="ECO:0000313" key="5">
    <source>
        <dbReference type="Proteomes" id="UP000541535"/>
    </source>
</evidence>
<keyword evidence="2" id="KW-0012">Acyltransferase</keyword>
<sequence>MKLRFAQAADADAISALVIDLLPFLTISGDASGADNFLATIRPEAIARNLADANFRYQLAERDGALVGVVALRGNSHLYNLYVARQCHGQGLGRLLWEAGRDDALARGNPGSFTLNSSIYGLPMYERLGFQSEGPVMEKDGLRYQPMRLSLGSSQ</sequence>
<dbReference type="RefSeq" id="WP_183439630.1">
    <property type="nucleotide sequence ID" value="NZ_JACHXD010000002.1"/>
</dbReference>
<dbReference type="InterPro" id="IPR016181">
    <property type="entry name" value="Acyl_CoA_acyltransferase"/>
</dbReference>
<dbReference type="CDD" id="cd04301">
    <property type="entry name" value="NAT_SF"/>
    <property type="match status" value="1"/>
</dbReference>
<keyword evidence="4" id="KW-0687">Ribonucleoprotein</keyword>
<gene>
    <name evidence="4" type="ORF">FHS03_000680</name>
</gene>
<evidence type="ECO:0000259" key="3">
    <source>
        <dbReference type="PROSITE" id="PS51186"/>
    </source>
</evidence>
<dbReference type="SUPFAM" id="SSF55729">
    <property type="entry name" value="Acyl-CoA N-acyltransferases (Nat)"/>
    <property type="match status" value="1"/>
</dbReference>
<dbReference type="PANTHER" id="PTHR43877">
    <property type="entry name" value="AMINOALKYLPHOSPHONATE N-ACETYLTRANSFERASE-RELATED-RELATED"/>
    <property type="match status" value="1"/>
</dbReference>
<dbReference type="Gene3D" id="3.40.630.30">
    <property type="match status" value="1"/>
</dbReference>
<protein>
    <submittedName>
        <fullName evidence="4">Ribosomal protein S18 acetylase RimI-like enzyme</fullName>
    </submittedName>
</protein>
<dbReference type="PANTHER" id="PTHR43877:SF2">
    <property type="entry name" value="AMINOALKYLPHOSPHONATE N-ACETYLTRANSFERASE-RELATED"/>
    <property type="match status" value="1"/>
</dbReference>
<dbReference type="GO" id="GO:0016747">
    <property type="term" value="F:acyltransferase activity, transferring groups other than amino-acyl groups"/>
    <property type="evidence" value="ECO:0007669"/>
    <property type="project" value="InterPro"/>
</dbReference>
<dbReference type="PROSITE" id="PS51186">
    <property type="entry name" value="GNAT"/>
    <property type="match status" value="1"/>
</dbReference>
<evidence type="ECO:0000256" key="2">
    <source>
        <dbReference type="ARBA" id="ARBA00023315"/>
    </source>
</evidence>
<organism evidence="4 5">
    <name type="scientific">Pseudoduganella violacea</name>
    <dbReference type="NCBI Taxonomy" id="1715466"/>
    <lineage>
        <taxon>Bacteria</taxon>
        <taxon>Pseudomonadati</taxon>
        <taxon>Pseudomonadota</taxon>
        <taxon>Betaproteobacteria</taxon>
        <taxon>Burkholderiales</taxon>
        <taxon>Oxalobacteraceae</taxon>
        <taxon>Telluria group</taxon>
        <taxon>Pseudoduganella</taxon>
    </lineage>
</organism>
<dbReference type="GO" id="GO:0005840">
    <property type="term" value="C:ribosome"/>
    <property type="evidence" value="ECO:0007669"/>
    <property type="project" value="UniProtKB-KW"/>
</dbReference>
<dbReference type="InterPro" id="IPR050832">
    <property type="entry name" value="Bact_Acetyltransf"/>
</dbReference>
<accession>A0A7W5B6Y3</accession>
<dbReference type="Pfam" id="PF13673">
    <property type="entry name" value="Acetyltransf_10"/>
    <property type="match status" value="1"/>
</dbReference>
<name>A0A7W5B6Y3_9BURK</name>
<proteinExistence type="predicted"/>
<evidence type="ECO:0000313" key="4">
    <source>
        <dbReference type="EMBL" id="MBB3117654.1"/>
    </source>
</evidence>
<evidence type="ECO:0000256" key="1">
    <source>
        <dbReference type="ARBA" id="ARBA00022679"/>
    </source>
</evidence>
<dbReference type="InterPro" id="IPR000182">
    <property type="entry name" value="GNAT_dom"/>
</dbReference>
<dbReference type="EMBL" id="JACHXD010000002">
    <property type="protein sequence ID" value="MBB3117654.1"/>
    <property type="molecule type" value="Genomic_DNA"/>
</dbReference>